<dbReference type="AlphaFoldDB" id="A0AAW2EBT5"/>
<keyword evidence="1" id="KW-0175">Coiled coil</keyword>
<keyword evidence="4" id="KW-1185">Reference proteome</keyword>
<dbReference type="Proteomes" id="UP001430953">
    <property type="component" value="Unassembled WGS sequence"/>
</dbReference>
<reference evidence="3 4" key="1">
    <citation type="submission" date="2023-03" db="EMBL/GenBank/DDBJ databases">
        <title>High recombination rates correlate with genetic variation in Cardiocondyla obscurior ants.</title>
        <authorList>
            <person name="Errbii M."/>
        </authorList>
    </citation>
    <scope>NUCLEOTIDE SEQUENCE [LARGE SCALE GENOMIC DNA]</scope>
    <source>
        <strain evidence="3">Alpha-2009</strain>
        <tissue evidence="3">Whole body</tissue>
    </source>
</reference>
<organism evidence="3 4">
    <name type="scientific">Cardiocondyla obscurior</name>
    <dbReference type="NCBI Taxonomy" id="286306"/>
    <lineage>
        <taxon>Eukaryota</taxon>
        <taxon>Metazoa</taxon>
        <taxon>Ecdysozoa</taxon>
        <taxon>Arthropoda</taxon>
        <taxon>Hexapoda</taxon>
        <taxon>Insecta</taxon>
        <taxon>Pterygota</taxon>
        <taxon>Neoptera</taxon>
        <taxon>Endopterygota</taxon>
        <taxon>Hymenoptera</taxon>
        <taxon>Apocrita</taxon>
        <taxon>Aculeata</taxon>
        <taxon>Formicoidea</taxon>
        <taxon>Formicidae</taxon>
        <taxon>Myrmicinae</taxon>
        <taxon>Cardiocondyla</taxon>
    </lineage>
</organism>
<evidence type="ECO:0000256" key="1">
    <source>
        <dbReference type="SAM" id="Coils"/>
    </source>
</evidence>
<evidence type="ECO:0000313" key="4">
    <source>
        <dbReference type="Proteomes" id="UP001430953"/>
    </source>
</evidence>
<evidence type="ECO:0000313" key="3">
    <source>
        <dbReference type="EMBL" id="KAL0099764.1"/>
    </source>
</evidence>
<accession>A0AAW2EBT5</accession>
<name>A0AAW2EBT5_9HYME</name>
<gene>
    <name evidence="3" type="ORF">PUN28_019878</name>
</gene>
<evidence type="ECO:0000256" key="2">
    <source>
        <dbReference type="SAM" id="MobiDB-lite"/>
    </source>
</evidence>
<proteinExistence type="predicted"/>
<dbReference type="EMBL" id="JADYXP020000027">
    <property type="protein sequence ID" value="KAL0099764.1"/>
    <property type="molecule type" value="Genomic_DNA"/>
</dbReference>
<protein>
    <submittedName>
        <fullName evidence="3">Uncharacterized protein</fullName>
    </submittedName>
</protein>
<sequence>MVLINIRFGDEEISLEIRRRKKKKIAKRKKERNEMSNKRRLNARLERVLAHVISATSPRASRYDCIAKSRLFVPVPNQSDGGVRCPCVCCVPIVLVARGERTLMRDDERRPVRYAMRACAYACELNAVPGGQHAPPPPRNGSETEDTERENELDDGREIKGREGERGREEKTRRTRSRYTGLWRNAASFQDSAGRDFRLADAPRDSAVC</sequence>
<feature type="coiled-coil region" evidence="1">
    <location>
        <begin position="18"/>
        <end position="48"/>
    </location>
</feature>
<comment type="caution">
    <text evidence="3">The sequence shown here is derived from an EMBL/GenBank/DDBJ whole genome shotgun (WGS) entry which is preliminary data.</text>
</comment>
<feature type="compositionally biased region" description="Acidic residues" evidence="2">
    <location>
        <begin position="143"/>
        <end position="153"/>
    </location>
</feature>
<feature type="region of interest" description="Disordered" evidence="2">
    <location>
        <begin position="129"/>
        <end position="182"/>
    </location>
</feature>
<feature type="compositionally biased region" description="Basic and acidic residues" evidence="2">
    <location>
        <begin position="154"/>
        <end position="172"/>
    </location>
</feature>